<dbReference type="CDD" id="cd07346">
    <property type="entry name" value="ABC_6TM_exporters"/>
    <property type="match status" value="1"/>
</dbReference>
<evidence type="ECO:0000256" key="8">
    <source>
        <dbReference type="ARBA" id="ARBA00023136"/>
    </source>
</evidence>
<dbReference type="PROSITE" id="PS00211">
    <property type="entry name" value="ABC_TRANSPORTER_1"/>
    <property type="match status" value="1"/>
</dbReference>
<dbReference type="SUPFAM" id="SSF90123">
    <property type="entry name" value="ABC transporter transmembrane region"/>
    <property type="match status" value="1"/>
</dbReference>
<comment type="subcellular location">
    <subcellularLocation>
        <location evidence="1">Cell membrane</location>
        <topology evidence="1">Multi-pass membrane protein</topology>
    </subcellularLocation>
</comment>
<dbReference type="InterPro" id="IPR036640">
    <property type="entry name" value="ABC1_TM_sf"/>
</dbReference>
<dbReference type="InterPro" id="IPR039421">
    <property type="entry name" value="Type_1_exporter"/>
</dbReference>
<feature type="transmembrane region" description="Helical" evidence="10">
    <location>
        <begin position="294"/>
        <end position="315"/>
    </location>
</feature>
<reference evidence="13 14" key="1">
    <citation type="submission" date="2020-10" db="EMBL/GenBank/DDBJ databases">
        <title>Draft genome sequences of plant-associated actinobacteria.</title>
        <authorList>
            <person name="Tarlachkov S.V."/>
            <person name="Starodumova I.P."/>
            <person name="Dorofeeva L.V."/>
            <person name="Prisyazhnaya N.V."/>
            <person name="Roubtsova T.V."/>
            <person name="Chizhov V.N."/>
            <person name="Nadler S.A."/>
            <person name="Subbotin S.A."/>
            <person name="Evtushenko L.I."/>
        </authorList>
    </citation>
    <scope>NUCLEOTIDE SEQUENCE [LARGE SCALE GENOMIC DNA]</scope>
    <source>
        <strain evidence="13 14">VKM Ac-2886</strain>
    </source>
</reference>
<keyword evidence="6 13" id="KW-0067">ATP-binding</keyword>
<dbReference type="PROSITE" id="PS50893">
    <property type="entry name" value="ABC_TRANSPORTER_2"/>
    <property type="match status" value="1"/>
</dbReference>
<dbReference type="GO" id="GO:0005886">
    <property type="term" value="C:plasma membrane"/>
    <property type="evidence" value="ECO:0007669"/>
    <property type="project" value="UniProtKB-SubCell"/>
</dbReference>
<feature type="transmembrane region" description="Helical" evidence="10">
    <location>
        <begin position="32"/>
        <end position="57"/>
    </location>
</feature>
<evidence type="ECO:0000256" key="2">
    <source>
        <dbReference type="ARBA" id="ARBA00022448"/>
    </source>
</evidence>
<dbReference type="AlphaFoldDB" id="A0A8I0VBS1"/>
<keyword evidence="3" id="KW-1003">Cell membrane</keyword>
<keyword evidence="14" id="KW-1185">Reference proteome</keyword>
<keyword evidence="7 10" id="KW-1133">Transmembrane helix</keyword>
<comment type="similarity">
    <text evidence="9">Belongs to the ABC transporter superfamily. Lipid exporter (TC 3.A.1.106) family.</text>
</comment>
<proteinExistence type="inferred from homology"/>
<evidence type="ECO:0000256" key="5">
    <source>
        <dbReference type="ARBA" id="ARBA00022741"/>
    </source>
</evidence>
<evidence type="ECO:0000259" key="11">
    <source>
        <dbReference type="PROSITE" id="PS50893"/>
    </source>
</evidence>
<keyword evidence="2" id="KW-0813">Transport</keyword>
<evidence type="ECO:0000259" key="12">
    <source>
        <dbReference type="PROSITE" id="PS50929"/>
    </source>
</evidence>
<feature type="transmembrane region" description="Helical" evidence="10">
    <location>
        <begin position="172"/>
        <end position="190"/>
    </location>
</feature>
<dbReference type="GO" id="GO:0005524">
    <property type="term" value="F:ATP binding"/>
    <property type="evidence" value="ECO:0007669"/>
    <property type="project" value="UniProtKB-KW"/>
</dbReference>
<dbReference type="InterPro" id="IPR011527">
    <property type="entry name" value="ABC1_TM_dom"/>
</dbReference>
<keyword evidence="5" id="KW-0547">Nucleotide-binding</keyword>
<dbReference type="Gene3D" id="1.20.1560.10">
    <property type="entry name" value="ABC transporter type 1, transmembrane domain"/>
    <property type="match status" value="1"/>
</dbReference>
<dbReference type="PANTHER" id="PTHR24221">
    <property type="entry name" value="ATP-BINDING CASSETTE SUB-FAMILY B"/>
    <property type="match status" value="1"/>
</dbReference>
<sequence length="583" mass="62253">MNPEPSHAHPETDTIEAEHPLRSALRPSAGRLVIAAIAFAIKDSPLWILPLVTAAVVDALVEGRPPSDLIAPAIIGAATIAVNVAANGIFVRMFSSAIRSMGARLREALANRLQLLSFGYHARGSASIVQTKIVRDVENLELMFQQAFGPVLNAVVILIGAGTATALRVPQFLPVLALTLPLAAGLILWLRSKTANSNETFRVDVESMSATVGEMSSLHEVTRAHGLERVSLRRVVDAAHRVEQAGVRLDRLNGRFGALSWSSYQLITLGSLFGAAAATMTGTLAISVGEVVLLSSYFALLTGAITSAFQTAPMITRGLASRRSIAGVLTDPDVEQNEGRTMVDALMGGIDFDRVSFDYGDQTVLTDITLKIAPGETVAFVGASGSGKSTLTRLVLGFLRPTEGRVLLDGRDITTLDMRTVRRFVSVVPQESVLFRGSIRDNILYGTSDPDDERLTAALRAANAGFVFALPDGWDTAVGERGAQLSGGQRQRLAIARALIRDPRLLILDEATAALDPHSETEVRTALERLRAGRTTLIVAHRLSTVRTADRIVVLGNGRILETGTHDQLLAAGGRYAEMSAAL</sequence>
<dbReference type="GO" id="GO:0034040">
    <property type="term" value="F:ATPase-coupled lipid transmembrane transporter activity"/>
    <property type="evidence" value="ECO:0007669"/>
    <property type="project" value="TreeGrafter"/>
</dbReference>
<evidence type="ECO:0000256" key="3">
    <source>
        <dbReference type="ARBA" id="ARBA00022475"/>
    </source>
</evidence>
<evidence type="ECO:0000313" key="14">
    <source>
        <dbReference type="Proteomes" id="UP000634579"/>
    </source>
</evidence>
<dbReference type="SMART" id="SM00382">
    <property type="entry name" value="AAA"/>
    <property type="match status" value="1"/>
</dbReference>
<keyword evidence="8 10" id="KW-0472">Membrane</keyword>
<accession>A0A8I0VBS1</accession>
<comment type="caution">
    <text evidence="13">The sequence shown here is derived from an EMBL/GenBank/DDBJ whole genome shotgun (WGS) entry which is preliminary data.</text>
</comment>
<feature type="transmembrane region" description="Helical" evidence="10">
    <location>
        <begin position="69"/>
        <end position="91"/>
    </location>
</feature>
<dbReference type="InterPro" id="IPR027417">
    <property type="entry name" value="P-loop_NTPase"/>
</dbReference>
<dbReference type="GO" id="GO:0016887">
    <property type="term" value="F:ATP hydrolysis activity"/>
    <property type="evidence" value="ECO:0007669"/>
    <property type="project" value="InterPro"/>
</dbReference>
<dbReference type="RefSeq" id="WP_194675520.1">
    <property type="nucleotide sequence ID" value="NZ_JADKRP010000002.1"/>
</dbReference>
<dbReference type="FunFam" id="3.40.50.300:FF:000299">
    <property type="entry name" value="ABC transporter ATP-binding protein/permease"/>
    <property type="match status" value="1"/>
</dbReference>
<evidence type="ECO:0000313" key="13">
    <source>
        <dbReference type="EMBL" id="MBF4631741.1"/>
    </source>
</evidence>
<organism evidence="13 14">
    <name type="scientific">Clavibacter phaseoli</name>
    <dbReference type="NCBI Taxonomy" id="1734031"/>
    <lineage>
        <taxon>Bacteria</taxon>
        <taxon>Bacillati</taxon>
        <taxon>Actinomycetota</taxon>
        <taxon>Actinomycetes</taxon>
        <taxon>Micrococcales</taxon>
        <taxon>Microbacteriaceae</taxon>
        <taxon>Clavibacter</taxon>
    </lineage>
</organism>
<evidence type="ECO:0000256" key="1">
    <source>
        <dbReference type="ARBA" id="ARBA00004651"/>
    </source>
</evidence>
<evidence type="ECO:0000256" key="7">
    <source>
        <dbReference type="ARBA" id="ARBA00022989"/>
    </source>
</evidence>
<evidence type="ECO:0000256" key="9">
    <source>
        <dbReference type="ARBA" id="ARBA00061644"/>
    </source>
</evidence>
<dbReference type="PROSITE" id="PS50929">
    <property type="entry name" value="ABC_TM1F"/>
    <property type="match status" value="1"/>
</dbReference>
<dbReference type="InterPro" id="IPR017871">
    <property type="entry name" value="ABC_transporter-like_CS"/>
</dbReference>
<evidence type="ECO:0000256" key="10">
    <source>
        <dbReference type="SAM" id="Phobius"/>
    </source>
</evidence>
<dbReference type="Proteomes" id="UP000634579">
    <property type="component" value="Unassembled WGS sequence"/>
</dbReference>
<dbReference type="Pfam" id="PF00005">
    <property type="entry name" value="ABC_tran"/>
    <property type="match status" value="1"/>
</dbReference>
<evidence type="ECO:0000256" key="4">
    <source>
        <dbReference type="ARBA" id="ARBA00022692"/>
    </source>
</evidence>
<gene>
    <name evidence="13" type="ORF">ITJ42_10985</name>
</gene>
<dbReference type="EMBL" id="JADKRP010000002">
    <property type="protein sequence ID" value="MBF4631741.1"/>
    <property type="molecule type" value="Genomic_DNA"/>
</dbReference>
<feature type="domain" description="ABC transporter" evidence="11">
    <location>
        <begin position="350"/>
        <end position="582"/>
    </location>
</feature>
<dbReference type="InterPro" id="IPR003593">
    <property type="entry name" value="AAA+_ATPase"/>
</dbReference>
<feature type="transmembrane region" description="Helical" evidence="10">
    <location>
        <begin position="147"/>
        <end position="166"/>
    </location>
</feature>
<dbReference type="GO" id="GO:0140359">
    <property type="term" value="F:ABC-type transporter activity"/>
    <property type="evidence" value="ECO:0007669"/>
    <property type="project" value="InterPro"/>
</dbReference>
<dbReference type="PANTHER" id="PTHR24221:SF654">
    <property type="entry name" value="ATP-BINDING CASSETTE SUB-FAMILY B MEMBER 6"/>
    <property type="match status" value="1"/>
</dbReference>
<dbReference type="Pfam" id="PF00664">
    <property type="entry name" value="ABC_membrane"/>
    <property type="match status" value="1"/>
</dbReference>
<keyword evidence="4 10" id="KW-0812">Transmembrane</keyword>
<dbReference type="Gene3D" id="3.40.50.300">
    <property type="entry name" value="P-loop containing nucleotide triphosphate hydrolases"/>
    <property type="match status" value="1"/>
</dbReference>
<evidence type="ECO:0000256" key="6">
    <source>
        <dbReference type="ARBA" id="ARBA00022840"/>
    </source>
</evidence>
<protein>
    <submittedName>
        <fullName evidence="13">ABC transporter ATP-binding protein</fullName>
    </submittedName>
</protein>
<dbReference type="InterPro" id="IPR003439">
    <property type="entry name" value="ABC_transporter-like_ATP-bd"/>
</dbReference>
<name>A0A8I0VBS1_9MICO</name>
<dbReference type="SUPFAM" id="SSF52540">
    <property type="entry name" value="P-loop containing nucleoside triphosphate hydrolases"/>
    <property type="match status" value="1"/>
</dbReference>
<feature type="domain" description="ABC transmembrane type-1" evidence="12">
    <location>
        <begin position="48"/>
        <end position="317"/>
    </location>
</feature>